<dbReference type="Gene3D" id="2.60.40.2030">
    <property type="match status" value="1"/>
</dbReference>
<dbReference type="EMBL" id="CP000383">
    <property type="protein sequence ID" value="ABG58031.1"/>
    <property type="molecule type" value="Genomic_DNA"/>
</dbReference>
<dbReference type="GO" id="GO:0016798">
    <property type="term" value="F:hydrolase activity, acting on glycosyl bonds"/>
    <property type="evidence" value="ECO:0007669"/>
    <property type="project" value="UniProtKB-KW"/>
</dbReference>
<sequence>MLLHQKHDHMQQLLRIAGTLCLLLGTYVSYSQTLIHYWDFNTSTSEAAQLTPASILTGAAASHTAGGTGPSVIQITSNTAQDFELLNLNARNNSVSGSHLRLNNPIGGTLVFSLPTTGYEQIVVKYVTRRSTQGAGTQVIEYSTDGTAFTAFSSVTVTEVPSLQTLDFSSVALAKNNANFKIRMTFAAGAGGTGGNDRIDNFTVEGVTFGADNAAPTVVFTPVNAAENIAVSATIKLTFNEAIRLINDAAITATDIASFVELRKIDAAGAAVAFTATITDKEITLTPSATLSNNTQYYVAITANKIEDASNNAITSVVSSTFKTIAAQTVFQAGDVIPVAYRMNATDIADEVALLTLVDILPGTRINMTDAKFTSSTPAQCAGGLVWTAPASGVAAGTVITIGNDANTASIGTVSGSTFGLSSGGDQFIVYTGTNTDPHYITALSSNAWAAVNTSCSGSNSMLPAGLTDGTNSINLSAAPGSAAGNLVNAYYAGTQSGTPAQIRAAVLNPANWVGIAGSTAGQIWPSWAFPGPPSIVSATVLNQTQIRIAFNTNMDAASTTALENYTGINALSTIVLTNNGALADTAIITYATPFAAGVSHTLTISNVKNDNSSALFTPYQYTFTYNTTLAWDKTHVIAKESDGTVNLKIKIVNPSAASFGVTVKPASFNTASAADFTLAAQTITLTGTEIEKIITIPITNDTEAEADEYFVLELTNPAGASVTGNATITVFIRDNDMTVEKNESIALSFASRFTVSNPDKKEGIAEIVAYDPVSKRLFTISTGIDKVDIINFADPANPVAISQIDMTTYGKGLTSVAVKNEMVAVTVTGLNDEQENGSVVFFNTSGVFQNKVTVGALPDMVTFTPDAKYVLTANEGQPNDSYSIDPEGSVSIINITGGIAALTQNNVSTLDFKAFNAQETALRASGVRKTKSTSTLSQDLEPEYITVSADSKKAWVTLQENNAIAEINLETASITGIKALGTKDYSLSENGFDASDNNSGVVLSTWPVKGFYMPDAIANYTVGGVTYLVTANEGDEKEYGGLVERTTVGAVTLDPVKFPNAAALQQSYNLGRFRISNLQGDTDNDGDYDELYAVGARSFAIWNAATGALVYESGSEFERITETHPQSAAVFNADNASNAFKNRSRAKGPEPEGVTVAVIGARTYAFITLERTGGVMVYDITEPASATFVQYVNSRSLTSFAGDNGPEGIIYIDATVSPDGKPYVISANEMSGTLAIFEVSVPLTTSILSGSADVNTMLVYPNPTRSGKIYFSEEVTGKIVDIRGTEVGSINDATEANVQALTPGVYMVVMSTGQTAKFIVE</sequence>
<reference evidence="6 7" key="1">
    <citation type="journal article" date="2007" name="Appl. Environ. Microbiol.">
        <title>Genome sequence of the cellulolytic gliding bacterium Cytophaga hutchinsonii.</title>
        <authorList>
            <person name="Xie G."/>
            <person name="Bruce D.C."/>
            <person name="Challacombe J.F."/>
            <person name="Chertkov O."/>
            <person name="Detter J.C."/>
            <person name="Gilna P."/>
            <person name="Han C.S."/>
            <person name="Lucas S."/>
            <person name="Misra M."/>
            <person name="Myers G.L."/>
            <person name="Richardson P."/>
            <person name="Tapia R."/>
            <person name="Thayer N."/>
            <person name="Thompson L.S."/>
            <person name="Brettin T.S."/>
            <person name="Henrissat B."/>
            <person name="Wilson D.B."/>
            <person name="McBride M.J."/>
        </authorList>
    </citation>
    <scope>NUCLEOTIDE SEQUENCE [LARGE SCALE GENOMIC DNA]</scope>
    <source>
        <strain evidence="7">ATCC 33406 / DSM 1761 / CIP 103989 / NBRC 15051 / NCIMB 9469 / D465</strain>
    </source>
</reference>
<gene>
    <name evidence="6" type="ordered locus">CHU_0744</name>
</gene>
<dbReference type="InterPro" id="IPR026444">
    <property type="entry name" value="Secre_tail"/>
</dbReference>
<dbReference type="NCBIfam" id="TIGR04183">
    <property type="entry name" value="Por_Secre_tail"/>
    <property type="match status" value="1"/>
</dbReference>
<evidence type="ECO:0000256" key="1">
    <source>
        <dbReference type="ARBA" id="ARBA00022729"/>
    </source>
</evidence>
<feature type="transmembrane region" description="Helical" evidence="2">
    <location>
        <begin position="12"/>
        <end position="30"/>
    </location>
</feature>
<protein>
    <submittedName>
        <fullName evidence="6">CHU large protein</fullName>
        <ecNumber evidence="6">3.2.1.-</ecNumber>
    </submittedName>
</protein>
<evidence type="ECO:0000313" key="6">
    <source>
        <dbReference type="EMBL" id="ABG58031.1"/>
    </source>
</evidence>
<dbReference type="InterPro" id="IPR011044">
    <property type="entry name" value="Quino_amine_DH_bsu"/>
</dbReference>
<dbReference type="PANTHER" id="PTHR46928">
    <property type="entry name" value="MESENCHYME-SPECIFIC CELL SURFACE GLYCOPROTEIN"/>
    <property type="match status" value="1"/>
</dbReference>
<dbReference type="Pfam" id="PF13205">
    <property type="entry name" value="Big_5"/>
    <property type="match status" value="1"/>
</dbReference>
<dbReference type="SUPFAM" id="SSF141072">
    <property type="entry name" value="CalX-like"/>
    <property type="match status" value="1"/>
</dbReference>
<dbReference type="SUPFAM" id="SSF50969">
    <property type="entry name" value="YVTN repeat-like/Quinoprotein amine dehydrogenase"/>
    <property type="match status" value="1"/>
</dbReference>
<dbReference type="InterPro" id="IPR014755">
    <property type="entry name" value="Cu-Rt/internalin_Ig-like"/>
</dbReference>
<accession>A0A6N4SP13</accession>
<keyword evidence="2" id="KW-1133">Transmembrane helix</keyword>
<dbReference type="PANTHER" id="PTHR46928:SF1">
    <property type="entry name" value="MESENCHYME-SPECIFIC CELL SURFACE GLYCOPROTEIN"/>
    <property type="match status" value="1"/>
</dbReference>
<keyword evidence="7" id="KW-1185">Reference proteome</keyword>
<dbReference type="Proteomes" id="UP000001822">
    <property type="component" value="Chromosome"/>
</dbReference>
<evidence type="ECO:0000256" key="2">
    <source>
        <dbReference type="SAM" id="Phobius"/>
    </source>
</evidence>
<keyword evidence="2" id="KW-0812">Transmembrane</keyword>
<keyword evidence="2" id="KW-0472">Membrane</keyword>
<dbReference type="InterPro" id="IPR052956">
    <property type="entry name" value="Mesenchyme-surface_protein"/>
</dbReference>
<dbReference type="NCBIfam" id="NF038117">
    <property type="entry name" value="choice_anch_I"/>
    <property type="match status" value="1"/>
</dbReference>
<feature type="domain" description="Choice-of-anchor I" evidence="5">
    <location>
        <begin position="763"/>
        <end position="1240"/>
    </location>
</feature>
<organism evidence="6 7">
    <name type="scientific">Cytophaga hutchinsonii (strain ATCC 33406 / DSM 1761 / CIP 103989 / NBRC 15051 / NCIMB 9469 / D465)</name>
    <dbReference type="NCBI Taxonomy" id="269798"/>
    <lineage>
        <taxon>Bacteria</taxon>
        <taxon>Pseudomonadati</taxon>
        <taxon>Bacteroidota</taxon>
        <taxon>Cytophagia</taxon>
        <taxon>Cytophagales</taxon>
        <taxon>Cytophagaceae</taxon>
        <taxon>Cytophaga</taxon>
    </lineage>
</organism>
<evidence type="ECO:0000259" key="4">
    <source>
        <dbReference type="Pfam" id="PF18962"/>
    </source>
</evidence>
<dbReference type="InterPro" id="IPR032812">
    <property type="entry name" value="SbsA_Ig"/>
</dbReference>
<dbReference type="Pfam" id="PF18962">
    <property type="entry name" value="Por_Secre_tail"/>
    <property type="match status" value="1"/>
</dbReference>
<dbReference type="Pfam" id="PF22494">
    <property type="entry name" value="choice_anch_I"/>
    <property type="match status" value="1"/>
</dbReference>
<dbReference type="EC" id="3.2.1.-" evidence="6"/>
<dbReference type="Gene3D" id="2.60.40.1220">
    <property type="match status" value="2"/>
</dbReference>
<dbReference type="KEGG" id="chu:CHU_0744"/>
<name>A0A6N4SP13_CYTH3</name>
<dbReference type="InterPro" id="IPR055188">
    <property type="entry name" value="Choice_anch_I"/>
</dbReference>
<evidence type="ECO:0000259" key="5">
    <source>
        <dbReference type="Pfam" id="PF22494"/>
    </source>
</evidence>
<feature type="domain" description="Secretion system C-terminal sorting" evidence="4">
    <location>
        <begin position="1260"/>
        <end position="1321"/>
    </location>
</feature>
<proteinExistence type="predicted"/>
<evidence type="ECO:0000313" key="7">
    <source>
        <dbReference type="Proteomes" id="UP000001822"/>
    </source>
</evidence>
<keyword evidence="6" id="KW-0326">Glycosidase</keyword>
<keyword evidence="1" id="KW-0732">Signal</keyword>
<keyword evidence="6" id="KW-0378">Hydrolase</keyword>
<evidence type="ECO:0000259" key="3">
    <source>
        <dbReference type="Pfam" id="PF13205"/>
    </source>
</evidence>
<feature type="domain" description="SbsA Ig-like" evidence="3">
    <location>
        <begin position="212"/>
        <end position="324"/>
    </location>
</feature>
<dbReference type="InterPro" id="IPR038081">
    <property type="entry name" value="CalX-like_sf"/>
</dbReference>